<dbReference type="SUPFAM" id="SSF111369">
    <property type="entry name" value="HlyD-like secretion proteins"/>
    <property type="match status" value="1"/>
</dbReference>
<comment type="similarity">
    <text evidence="1">Belongs to the membrane fusion protein (MFP) (TC 8.A.1) family.</text>
</comment>
<dbReference type="Pfam" id="PF25917">
    <property type="entry name" value="BSH_RND"/>
    <property type="match status" value="1"/>
</dbReference>
<dbReference type="GO" id="GO:1990281">
    <property type="term" value="C:efflux pump complex"/>
    <property type="evidence" value="ECO:0007669"/>
    <property type="project" value="TreeGrafter"/>
</dbReference>
<dbReference type="AlphaFoldDB" id="A0A1G5PT61"/>
<dbReference type="NCBIfam" id="TIGR01730">
    <property type="entry name" value="RND_mfp"/>
    <property type="match status" value="1"/>
</dbReference>
<organism evidence="4 5">
    <name type="scientific">Thiohalomonas denitrificans</name>
    <dbReference type="NCBI Taxonomy" id="415747"/>
    <lineage>
        <taxon>Bacteria</taxon>
        <taxon>Pseudomonadati</taxon>
        <taxon>Pseudomonadota</taxon>
        <taxon>Gammaproteobacteria</taxon>
        <taxon>Thiohalomonadales</taxon>
        <taxon>Thiohalomonadaceae</taxon>
        <taxon>Thiohalomonas</taxon>
    </lineage>
</organism>
<evidence type="ECO:0000259" key="3">
    <source>
        <dbReference type="Pfam" id="PF25917"/>
    </source>
</evidence>
<dbReference type="RefSeq" id="WP_175452428.1">
    <property type="nucleotide sequence ID" value="NZ_FMWD01000002.1"/>
</dbReference>
<reference evidence="4 5" key="1">
    <citation type="submission" date="2016-10" db="EMBL/GenBank/DDBJ databases">
        <authorList>
            <person name="de Groot N.N."/>
        </authorList>
    </citation>
    <scope>NUCLEOTIDE SEQUENCE [LARGE SCALE GENOMIC DNA]</scope>
    <source>
        <strain evidence="4 5">HLD2</strain>
    </source>
</reference>
<evidence type="ECO:0000313" key="5">
    <source>
        <dbReference type="Proteomes" id="UP000199648"/>
    </source>
</evidence>
<accession>A0A1G5PT61</accession>
<evidence type="ECO:0000256" key="2">
    <source>
        <dbReference type="SAM" id="MobiDB-lite"/>
    </source>
</evidence>
<dbReference type="EMBL" id="FMWD01000002">
    <property type="protein sequence ID" value="SCZ52805.1"/>
    <property type="molecule type" value="Genomic_DNA"/>
</dbReference>
<feature type="domain" description="Multidrug resistance protein MdtA-like barrel-sandwich hybrid" evidence="3">
    <location>
        <begin position="68"/>
        <end position="183"/>
    </location>
</feature>
<dbReference type="Gene3D" id="1.10.287.470">
    <property type="entry name" value="Helix hairpin bin"/>
    <property type="match status" value="1"/>
</dbReference>
<feature type="region of interest" description="Disordered" evidence="2">
    <location>
        <begin position="22"/>
        <end position="45"/>
    </location>
</feature>
<protein>
    <submittedName>
        <fullName evidence="4">Membrane fusion protein, multidrug efflux system</fullName>
    </submittedName>
</protein>
<proteinExistence type="inferred from homology"/>
<evidence type="ECO:0000313" key="4">
    <source>
        <dbReference type="EMBL" id="SCZ52805.1"/>
    </source>
</evidence>
<dbReference type="PANTHER" id="PTHR30469">
    <property type="entry name" value="MULTIDRUG RESISTANCE PROTEIN MDTA"/>
    <property type="match status" value="1"/>
</dbReference>
<dbReference type="Gene3D" id="2.40.420.20">
    <property type="match status" value="1"/>
</dbReference>
<gene>
    <name evidence="4" type="ORF">SAMN03097708_00808</name>
</gene>
<dbReference type="InterPro" id="IPR058625">
    <property type="entry name" value="MdtA-like_BSH"/>
</dbReference>
<dbReference type="InterPro" id="IPR006143">
    <property type="entry name" value="RND_pump_MFP"/>
</dbReference>
<dbReference type="PANTHER" id="PTHR30469:SF15">
    <property type="entry name" value="HLYD FAMILY OF SECRETION PROTEINS"/>
    <property type="match status" value="1"/>
</dbReference>
<evidence type="ECO:0000256" key="1">
    <source>
        <dbReference type="ARBA" id="ARBA00009477"/>
    </source>
</evidence>
<dbReference type="Proteomes" id="UP000199648">
    <property type="component" value="Unassembled WGS sequence"/>
</dbReference>
<name>A0A1G5PT61_9GAMM</name>
<sequence>MKPNRWKMIALLAFGLGLTGCSESTGSPEQQHEPGEQAAPPQRVETAPVQLSLAPWEAVRIGTLHARRQVRISNQEEGRLTQLPLYEGDRVEAGELLFALDDTLLRAELRKAQAQHRQAKLDLRRVRELQDKRLGTEDELARAGTALHIAQAEEELLTTRLGYTRVVAPFDGVVAARKAEPGDSLPRYSHVLTLIDPSSLVTRVTLSELLLPDLAAGQAAEVTIDALGSESLPARILRVHPIIDATSRRGLVEVALKDPPAGARQGQLCRVTLRGRSTPQLTVPYAALRRDAAGEFVVAITEGTASRVPVISGRSVDDRIVVTGPLEPEQPVVIKGFLGLKNGAAVESGDTP</sequence>
<dbReference type="GO" id="GO:0015562">
    <property type="term" value="F:efflux transmembrane transporter activity"/>
    <property type="evidence" value="ECO:0007669"/>
    <property type="project" value="TreeGrafter"/>
</dbReference>
<dbReference type="STRING" id="415747.SAMN03097708_00808"/>
<dbReference type="Gene3D" id="2.40.50.100">
    <property type="match status" value="1"/>
</dbReference>
<dbReference type="PROSITE" id="PS51257">
    <property type="entry name" value="PROKAR_LIPOPROTEIN"/>
    <property type="match status" value="1"/>
</dbReference>
<keyword evidence="5" id="KW-1185">Reference proteome</keyword>
<dbReference type="Gene3D" id="2.40.30.170">
    <property type="match status" value="1"/>
</dbReference>